<dbReference type="VEuPathDB" id="FungiDB:BD410DRAFT_734711"/>
<evidence type="ECO:0000313" key="1">
    <source>
        <dbReference type="EMBL" id="TDL13940.1"/>
    </source>
</evidence>
<feature type="non-terminal residue" evidence="1">
    <location>
        <position position="53"/>
    </location>
</feature>
<reference evidence="1 2" key="1">
    <citation type="submission" date="2018-06" db="EMBL/GenBank/DDBJ databases">
        <title>A transcriptomic atlas of mushroom development highlights an independent origin of complex multicellularity.</title>
        <authorList>
            <consortium name="DOE Joint Genome Institute"/>
            <person name="Krizsan K."/>
            <person name="Almasi E."/>
            <person name="Merenyi Z."/>
            <person name="Sahu N."/>
            <person name="Viragh M."/>
            <person name="Koszo T."/>
            <person name="Mondo S."/>
            <person name="Kiss B."/>
            <person name="Balint B."/>
            <person name="Kues U."/>
            <person name="Barry K."/>
            <person name="Hegedus J.C."/>
            <person name="Henrissat B."/>
            <person name="Johnson J."/>
            <person name="Lipzen A."/>
            <person name="Ohm R."/>
            <person name="Nagy I."/>
            <person name="Pangilinan J."/>
            <person name="Yan J."/>
            <person name="Xiong Y."/>
            <person name="Grigoriev I.V."/>
            <person name="Hibbett D.S."/>
            <person name="Nagy L.G."/>
        </authorList>
    </citation>
    <scope>NUCLEOTIDE SEQUENCE [LARGE SCALE GENOMIC DNA]</scope>
    <source>
        <strain evidence="1 2">SZMC22713</strain>
    </source>
</reference>
<dbReference type="EMBL" id="ML170427">
    <property type="protein sequence ID" value="TDL13940.1"/>
    <property type="molecule type" value="Genomic_DNA"/>
</dbReference>
<organism evidence="1 2">
    <name type="scientific">Rickenella mellea</name>
    <dbReference type="NCBI Taxonomy" id="50990"/>
    <lineage>
        <taxon>Eukaryota</taxon>
        <taxon>Fungi</taxon>
        <taxon>Dikarya</taxon>
        <taxon>Basidiomycota</taxon>
        <taxon>Agaricomycotina</taxon>
        <taxon>Agaricomycetes</taxon>
        <taxon>Hymenochaetales</taxon>
        <taxon>Rickenellaceae</taxon>
        <taxon>Rickenella</taxon>
    </lineage>
</organism>
<proteinExistence type="predicted"/>
<sequence length="53" mass="5796">MGFAGEGVWGMGYCRLMGYGTQFPANQVGGRKNLWHIRGYGLCGVWVIRGSTV</sequence>
<dbReference type="AlphaFoldDB" id="A0A4Y7PHQ3"/>
<keyword evidence="2" id="KW-1185">Reference proteome</keyword>
<name>A0A4Y7PHQ3_9AGAM</name>
<dbReference type="Proteomes" id="UP000294933">
    <property type="component" value="Unassembled WGS sequence"/>
</dbReference>
<protein>
    <submittedName>
        <fullName evidence="1">Uncharacterized protein</fullName>
    </submittedName>
</protein>
<gene>
    <name evidence="1" type="ORF">BD410DRAFT_734711</name>
</gene>
<dbReference type="OrthoDB" id="2891292at2759"/>
<accession>A0A4Y7PHQ3</accession>
<evidence type="ECO:0000313" key="2">
    <source>
        <dbReference type="Proteomes" id="UP000294933"/>
    </source>
</evidence>